<keyword evidence="1" id="KW-1185">Reference proteome</keyword>
<dbReference type="WBParaSite" id="sdigi.contig16.g1527.t1">
    <property type="protein sequence ID" value="sdigi.contig16.g1527.t1"/>
    <property type="gene ID" value="sdigi.contig16.g1527"/>
</dbReference>
<accession>A0A915PMV3</accession>
<dbReference type="Proteomes" id="UP000887581">
    <property type="component" value="Unplaced"/>
</dbReference>
<sequence>MGKISKYEAMEEATEWKPRFSCASYHNTLRMATSQEIPKTLTLDLLRNRPASQKKKQRKSLQRLLCVLMRFDEQHRKLRNVSKI</sequence>
<evidence type="ECO:0000313" key="2">
    <source>
        <dbReference type="WBParaSite" id="sdigi.contig16.g1527.t1"/>
    </source>
</evidence>
<name>A0A915PMV3_9BILA</name>
<organism evidence="1 2">
    <name type="scientific">Setaria digitata</name>
    <dbReference type="NCBI Taxonomy" id="48799"/>
    <lineage>
        <taxon>Eukaryota</taxon>
        <taxon>Metazoa</taxon>
        <taxon>Ecdysozoa</taxon>
        <taxon>Nematoda</taxon>
        <taxon>Chromadorea</taxon>
        <taxon>Rhabditida</taxon>
        <taxon>Spirurina</taxon>
        <taxon>Spiruromorpha</taxon>
        <taxon>Filarioidea</taxon>
        <taxon>Setariidae</taxon>
        <taxon>Setaria</taxon>
    </lineage>
</organism>
<proteinExistence type="predicted"/>
<evidence type="ECO:0000313" key="1">
    <source>
        <dbReference type="Proteomes" id="UP000887581"/>
    </source>
</evidence>
<reference evidence="2" key="1">
    <citation type="submission" date="2022-11" db="UniProtKB">
        <authorList>
            <consortium name="WormBaseParasite"/>
        </authorList>
    </citation>
    <scope>IDENTIFICATION</scope>
</reference>
<dbReference type="AlphaFoldDB" id="A0A915PMV3"/>
<protein>
    <submittedName>
        <fullName evidence="2">Uncharacterized protein</fullName>
    </submittedName>
</protein>